<sequence length="218" mass="24295">MKSAFPIIFLGLACLNLSAGGAEKGVLRLKKGAVVAFVGGTDMVRLQREGRLEAALTHHFREVAPKFRDLAWDGDTVYFQGTIGERWRRQAFGVWRDQLKRVGATVVIAQFGKIESLDGADNIKDFVSAYEKLLNEFSADERRVFLLEPMAFEWDGVGAPALERYVEAIRAMAERREVAFVPNIGKDPVMAFASGLTGAAREPFPKLVRAVQAKHRLW</sequence>
<evidence type="ECO:0000313" key="1">
    <source>
        <dbReference type="EMBL" id="SVC72249.1"/>
    </source>
</evidence>
<gene>
    <name evidence="1" type="ORF">METZ01_LOCUS325103</name>
</gene>
<proteinExistence type="predicted"/>
<protein>
    <recommendedName>
        <fullName evidence="2">SGNH hydrolase-type esterase domain-containing protein</fullName>
    </recommendedName>
</protein>
<dbReference type="SUPFAM" id="SSF52266">
    <property type="entry name" value="SGNH hydrolase"/>
    <property type="match status" value="1"/>
</dbReference>
<evidence type="ECO:0008006" key="2">
    <source>
        <dbReference type="Google" id="ProtNLM"/>
    </source>
</evidence>
<accession>A0A382PFT0</accession>
<feature type="non-terminal residue" evidence="1">
    <location>
        <position position="218"/>
    </location>
</feature>
<reference evidence="1" key="1">
    <citation type="submission" date="2018-05" db="EMBL/GenBank/DDBJ databases">
        <authorList>
            <person name="Lanie J.A."/>
            <person name="Ng W.-L."/>
            <person name="Kazmierczak K.M."/>
            <person name="Andrzejewski T.M."/>
            <person name="Davidsen T.M."/>
            <person name="Wayne K.J."/>
            <person name="Tettelin H."/>
            <person name="Glass J.I."/>
            <person name="Rusch D."/>
            <person name="Podicherti R."/>
            <person name="Tsui H.-C.T."/>
            <person name="Winkler M.E."/>
        </authorList>
    </citation>
    <scope>NUCLEOTIDE SEQUENCE</scope>
</reference>
<name>A0A382PFT0_9ZZZZ</name>
<organism evidence="1">
    <name type="scientific">marine metagenome</name>
    <dbReference type="NCBI Taxonomy" id="408172"/>
    <lineage>
        <taxon>unclassified sequences</taxon>
        <taxon>metagenomes</taxon>
        <taxon>ecological metagenomes</taxon>
    </lineage>
</organism>
<dbReference type="Gene3D" id="3.40.50.1110">
    <property type="entry name" value="SGNH hydrolase"/>
    <property type="match status" value="1"/>
</dbReference>
<dbReference type="EMBL" id="UINC01107113">
    <property type="protein sequence ID" value="SVC72249.1"/>
    <property type="molecule type" value="Genomic_DNA"/>
</dbReference>
<dbReference type="AlphaFoldDB" id="A0A382PFT0"/>
<dbReference type="InterPro" id="IPR036514">
    <property type="entry name" value="SGNH_hydro_sf"/>
</dbReference>